<reference evidence="1 2" key="1">
    <citation type="submission" date="2013-01" db="EMBL/GenBank/DDBJ databases">
        <title>Whole genome shotgun sequence of Gordonia soli NBRC 108243.</title>
        <authorList>
            <person name="Isaki-Nakamura S."/>
            <person name="Hosoyama A."/>
            <person name="Tsuchikane K."/>
            <person name="Ando Y."/>
            <person name="Baba S."/>
            <person name="Ohji S."/>
            <person name="Hamada M."/>
            <person name="Tamura T."/>
            <person name="Yamazoe A."/>
            <person name="Yamazaki S."/>
            <person name="Fujita N."/>
        </authorList>
    </citation>
    <scope>NUCLEOTIDE SEQUENCE [LARGE SCALE GENOMIC DNA]</scope>
    <source>
        <strain evidence="1 2">NBRC 108243</strain>
    </source>
</reference>
<protein>
    <recommendedName>
        <fullName evidence="3">Dodecin</fullName>
    </recommendedName>
</protein>
<dbReference type="InterPro" id="IPR009923">
    <property type="entry name" value="Dodecin"/>
</dbReference>
<dbReference type="AlphaFoldDB" id="M0QNG8"/>
<dbReference type="Proteomes" id="UP000011666">
    <property type="component" value="Unassembled WGS sequence"/>
</dbReference>
<dbReference type="PANTHER" id="PTHR39324:SF1">
    <property type="entry name" value="CALCIUM DODECIN"/>
    <property type="match status" value="1"/>
</dbReference>
<accession>M0QNG8</accession>
<dbReference type="InterPro" id="IPR036694">
    <property type="entry name" value="Dodecin-like_sf"/>
</dbReference>
<name>M0QNG8_9ACTN</name>
<dbReference type="NCBIfam" id="NF043052">
    <property type="entry name" value="DodecBact"/>
    <property type="match status" value="1"/>
</dbReference>
<evidence type="ECO:0000313" key="2">
    <source>
        <dbReference type="Proteomes" id="UP000011666"/>
    </source>
</evidence>
<dbReference type="Gene3D" id="3.30.1660.10">
    <property type="entry name" value="Flavin-binding protein dodecin"/>
    <property type="match status" value="1"/>
</dbReference>
<keyword evidence="2" id="KW-1185">Reference proteome</keyword>
<dbReference type="Pfam" id="PF07311">
    <property type="entry name" value="Dodecin"/>
    <property type="match status" value="1"/>
</dbReference>
<dbReference type="EMBL" id="BANX01000030">
    <property type="protein sequence ID" value="GAC69944.1"/>
    <property type="molecule type" value="Genomic_DNA"/>
</dbReference>
<evidence type="ECO:0008006" key="3">
    <source>
        <dbReference type="Google" id="ProtNLM"/>
    </source>
</evidence>
<dbReference type="OrthoDB" id="9805889at2"/>
<dbReference type="SUPFAM" id="SSF89807">
    <property type="entry name" value="Dodecin-like"/>
    <property type="match status" value="1"/>
</dbReference>
<gene>
    <name evidence="1" type="ORF">GS4_30_00150</name>
</gene>
<dbReference type="PANTHER" id="PTHR39324">
    <property type="entry name" value="CALCIUM DODECIN"/>
    <property type="match status" value="1"/>
</dbReference>
<dbReference type="STRING" id="1223545.GS4_30_00150"/>
<dbReference type="InterPro" id="IPR025543">
    <property type="entry name" value="Dodecin-like"/>
</dbReference>
<sequence>MSDKIYRVTEIVGTSTESTDDAIRKAIARANETLNNLDWFEVVETRGHIENGAVAHFQVTVKVGFALDAPRA</sequence>
<dbReference type="eggNOG" id="COG3360">
    <property type="taxonomic scope" value="Bacteria"/>
</dbReference>
<comment type="caution">
    <text evidence="1">The sequence shown here is derived from an EMBL/GenBank/DDBJ whole genome shotgun (WGS) entry which is preliminary data.</text>
</comment>
<organism evidence="1 2">
    <name type="scientific">Gordonia soli NBRC 108243</name>
    <dbReference type="NCBI Taxonomy" id="1223545"/>
    <lineage>
        <taxon>Bacteria</taxon>
        <taxon>Bacillati</taxon>
        <taxon>Actinomycetota</taxon>
        <taxon>Actinomycetes</taxon>
        <taxon>Mycobacteriales</taxon>
        <taxon>Gordoniaceae</taxon>
        <taxon>Gordonia</taxon>
    </lineage>
</organism>
<evidence type="ECO:0000313" key="1">
    <source>
        <dbReference type="EMBL" id="GAC69944.1"/>
    </source>
</evidence>
<dbReference type="InterPro" id="IPR050049">
    <property type="entry name" value="Dodecin_bact"/>
</dbReference>
<proteinExistence type="predicted"/>
<dbReference type="RefSeq" id="WP_007623501.1">
    <property type="nucleotide sequence ID" value="NZ_BANX01000030.1"/>
</dbReference>